<name>A0A382WNM4_9ZZZZ</name>
<sequence>MSIDETKTCNMHTKEKEKSGTCCQIKDEEEKTEEPNE</sequence>
<proteinExistence type="predicted"/>
<accession>A0A382WNM4</accession>
<feature type="compositionally biased region" description="Basic and acidic residues" evidence="1">
    <location>
        <begin position="1"/>
        <end position="29"/>
    </location>
</feature>
<evidence type="ECO:0000256" key="1">
    <source>
        <dbReference type="SAM" id="MobiDB-lite"/>
    </source>
</evidence>
<dbReference type="AlphaFoldDB" id="A0A382WNM4"/>
<feature type="region of interest" description="Disordered" evidence="1">
    <location>
        <begin position="1"/>
        <end position="37"/>
    </location>
</feature>
<evidence type="ECO:0000313" key="2">
    <source>
        <dbReference type="EMBL" id="SVD60200.1"/>
    </source>
</evidence>
<gene>
    <name evidence="2" type="ORF">METZ01_LOCUS413054</name>
</gene>
<organism evidence="2">
    <name type="scientific">marine metagenome</name>
    <dbReference type="NCBI Taxonomy" id="408172"/>
    <lineage>
        <taxon>unclassified sequences</taxon>
        <taxon>metagenomes</taxon>
        <taxon>ecological metagenomes</taxon>
    </lineage>
</organism>
<dbReference type="EMBL" id="UINC01161169">
    <property type="protein sequence ID" value="SVD60200.1"/>
    <property type="molecule type" value="Genomic_DNA"/>
</dbReference>
<reference evidence="2" key="1">
    <citation type="submission" date="2018-05" db="EMBL/GenBank/DDBJ databases">
        <authorList>
            <person name="Lanie J.A."/>
            <person name="Ng W.-L."/>
            <person name="Kazmierczak K.M."/>
            <person name="Andrzejewski T.M."/>
            <person name="Davidsen T.M."/>
            <person name="Wayne K.J."/>
            <person name="Tettelin H."/>
            <person name="Glass J.I."/>
            <person name="Rusch D."/>
            <person name="Podicherti R."/>
            <person name="Tsui H.-C.T."/>
            <person name="Winkler M.E."/>
        </authorList>
    </citation>
    <scope>NUCLEOTIDE SEQUENCE</scope>
</reference>
<protein>
    <submittedName>
        <fullName evidence="2">Uncharacterized protein</fullName>
    </submittedName>
</protein>